<dbReference type="CDD" id="cd00090">
    <property type="entry name" value="HTH_ARSR"/>
    <property type="match status" value="1"/>
</dbReference>
<dbReference type="GO" id="GO:0006355">
    <property type="term" value="P:regulation of DNA-templated transcription"/>
    <property type="evidence" value="ECO:0007669"/>
    <property type="project" value="UniProtKB-ARBA"/>
</dbReference>
<evidence type="ECO:0000256" key="2">
    <source>
        <dbReference type="ARBA" id="ARBA00023125"/>
    </source>
</evidence>
<dbReference type="EMBL" id="MTSD02000006">
    <property type="protein sequence ID" value="OOV86425.1"/>
    <property type="molecule type" value="Genomic_DNA"/>
</dbReference>
<keyword evidence="2" id="KW-0238">DNA-binding</keyword>
<protein>
    <submittedName>
        <fullName evidence="5">Transcriptional regulator</fullName>
    </submittedName>
</protein>
<evidence type="ECO:0000256" key="1">
    <source>
        <dbReference type="ARBA" id="ARBA00023015"/>
    </source>
</evidence>
<dbReference type="AlphaFoldDB" id="A0A1T1H9D1"/>
<dbReference type="PROSITE" id="PS00519">
    <property type="entry name" value="HTH_ASNC_1"/>
    <property type="match status" value="1"/>
</dbReference>
<comment type="caution">
    <text evidence="5">The sequence shown here is derived from an EMBL/GenBank/DDBJ whole genome shotgun (WGS) entry which is preliminary data.</text>
</comment>
<feature type="domain" description="HTH asnC-type" evidence="4">
    <location>
        <begin position="3"/>
        <end position="49"/>
    </location>
</feature>
<dbReference type="PROSITE" id="PS50956">
    <property type="entry name" value="HTH_ASNC_2"/>
    <property type="match status" value="1"/>
</dbReference>
<dbReference type="PRINTS" id="PR00033">
    <property type="entry name" value="HTHASNC"/>
</dbReference>
<dbReference type="STRING" id="966.BTA35_0212990"/>
<proteinExistence type="predicted"/>
<dbReference type="SUPFAM" id="SSF46785">
    <property type="entry name" value="Winged helix' DNA-binding domain"/>
    <property type="match status" value="1"/>
</dbReference>
<dbReference type="InterPro" id="IPR019888">
    <property type="entry name" value="Tscrpt_reg_AsnC-like"/>
</dbReference>
<dbReference type="InterPro" id="IPR011991">
    <property type="entry name" value="ArsR-like_HTH"/>
</dbReference>
<dbReference type="InterPro" id="IPR011008">
    <property type="entry name" value="Dimeric_a/b-barrel"/>
</dbReference>
<dbReference type="InterPro" id="IPR036390">
    <property type="entry name" value="WH_DNA-bd_sf"/>
</dbReference>
<sequence length="160" mass="17942">MQLDKISRNILSILQKEARITNQELADRVGLSPSSCLNRVRKLEEAGLIGPYLSTINLPKICRSVEVIVTVSLKDQSTEAFRTFQAAAQSHPEVVECYTVSGSFDFFLRIVAPDMMRYNEINDQLLDVLPGMVNLSSHVVLTTVKPFRGYPLNALMDEHC</sequence>
<dbReference type="PANTHER" id="PTHR30154">
    <property type="entry name" value="LEUCINE-RESPONSIVE REGULATORY PROTEIN"/>
    <property type="match status" value="1"/>
</dbReference>
<dbReference type="SUPFAM" id="SSF54909">
    <property type="entry name" value="Dimeric alpha+beta barrel"/>
    <property type="match status" value="1"/>
</dbReference>
<evidence type="ECO:0000313" key="5">
    <source>
        <dbReference type="EMBL" id="OOV86425.1"/>
    </source>
</evidence>
<dbReference type="InterPro" id="IPR036388">
    <property type="entry name" value="WH-like_DNA-bd_sf"/>
</dbReference>
<dbReference type="PANTHER" id="PTHR30154:SF34">
    <property type="entry name" value="TRANSCRIPTIONAL REGULATOR AZLB"/>
    <property type="match status" value="1"/>
</dbReference>
<organism evidence="5 6">
    <name type="scientific">Oceanospirillum linum</name>
    <dbReference type="NCBI Taxonomy" id="966"/>
    <lineage>
        <taxon>Bacteria</taxon>
        <taxon>Pseudomonadati</taxon>
        <taxon>Pseudomonadota</taxon>
        <taxon>Gammaproteobacteria</taxon>
        <taxon>Oceanospirillales</taxon>
        <taxon>Oceanospirillaceae</taxon>
        <taxon>Oceanospirillum</taxon>
    </lineage>
</organism>
<evidence type="ECO:0000256" key="3">
    <source>
        <dbReference type="ARBA" id="ARBA00023163"/>
    </source>
</evidence>
<evidence type="ECO:0000313" key="6">
    <source>
        <dbReference type="Proteomes" id="UP000190064"/>
    </source>
</evidence>
<keyword evidence="1" id="KW-0805">Transcription regulation</keyword>
<dbReference type="SMART" id="SM00344">
    <property type="entry name" value="HTH_ASNC"/>
    <property type="match status" value="1"/>
</dbReference>
<keyword evidence="6" id="KW-1185">Reference proteome</keyword>
<keyword evidence="3" id="KW-0804">Transcription</keyword>
<name>A0A1T1H9D1_OCELI</name>
<dbReference type="InterPro" id="IPR019885">
    <property type="entry name" value="Tscrpt_reg_HTH_AsnC-type_CS"/>
</dbReference>
<dbReference type="Proteomes" id="UP000190064">
    <property type="component" value="Unassembled WGS sequence"/>
</dbReference>
<dbReference type="Gene3D" id="3.30.70.920">
    <property type="match status" value="1"/>
</dbReference>
<evidence type="ECO:0000259" key="4">
    <source>
        <dbReference type="PROSITE" id="PS50956"/>
    </source>
</evidence>
<dbReference type="GO" id="GO:0005829">
    <property type="term" value="C:cytosol"/>
    <property type="evidence" value="ECO:0007669"/>
    <property type="project" value="TreeGrafter"/>
</dbReference>
<dbReference type="Gene3D" id="1.10.10.10">
    <property type="entry name" value="Winged helix-like DNA-binding domain superfamily/Winged helix DNA-binding domain"/>
    <property type="match status" value="1"/>
</dbReference>
<accession>A0A1T1H9D1</accession>
<reference evidence="5" key="1">
    <citation type="submission" date="2017-02" db="EMBL/GenBank/DDBJ databases">
        <title>Draft Genome Sequence of the Salt Water Bacterium Oceanospirillum linum ATCC 11336.</title>
        <authorList>
            <person name="Trachtenberg A.M."/>
            <person name="Carney J.G."/>
            <person name="Linnane J.D."/>
            <person name="Rheaume B.A."/>
            <person name="Pitts N.L."/>
            <person name="Mykles D.L."/>
            <person name="Maclea K.S."/>
        </authorList>
    </citation>
    <scope>NUCLEOTIDE SEQUENCE [LARGE SCALE GENOMIC DNA]</scope>
    <source>
        <strain evidence="5">ATCC 11336</strain>
    </source>
</reference>
<dbReference type="Pfam" id="PF13412">
    <property type="entry name" value="HTH_24"/>
    <property type="match status" value="1"/>
</dbReference>
<dbReference type="Pfam" id="PF01037">
    <property type="entry name" value="AsnC_trans_reg"/>
    <property type="match status" value="1"/>
</dbReference>
<dbReference type="InterPro" id="IPR019887">
    <property type="entry name" value="Tscrpt_reg_AsnC/Lrp_C"/>
</dbReference>
<gene>
    <name evidence="5" type="ORF">BTA35_0212990</name>
</gene>
<dbReference type="RefSeq" id="WP_078320241.1">
    <property type="nucleotide sequence ID" value="NZ_FXTS01000007.1"/>
</dbReference>
<dbReference type="GO" id="GO:0043565">
    <property type="term" value="F:sequence-specific DNA binding"/>
    <property type="evidence" value="ECO:0007669"/>
    <property type="project" value="InterPro"/>
</dbReference>
<dbReference type="InterPro" id="IPR000485">
    <property type="entry name" value="AsnC-type_HTH_dom"/>
</dbReference>
<dbReference type="GO" id="GO:0043200">
    <property type="term" value="P:response to amino acid"/>
    <property type="evidence" value="ECO:0007669"/>
    <property type="project" value="TreeGrafter"/>
</dbReference>